<reference evidence="2 3" key="1">
    <citation type="submission" date="2013-05" db="EMBL/GenBank/DDBJ databases">
        <title>Complete genome sequence of the lipase-producing bacterium Photobacterium gaetbulicola Gung47.</title>
        <authorList>
            <person name="Kim Y.-O."/>
        </authorList>
    </citation>
    <scope>NUCLEOTIDE SEQUENCE [LARGE SCALE GENOMIC DNA]</scope>
    <source>
        <strain evidence="2 3">Gung47</strain>
    </source>
</reference>
<dbReference type="Proteomes" id="UP000032303">
    <property type="component" value="Chromosome 1"/>
</dbReference>
<dbReference type="EMBL" id="CP005973">
    <property type="protein sequence ID" value="AJR06209.1"/>
    <property type="molecule type" value="Genomic_DNA"/>
</dbReference>
<dbReference type="AlphaFoldDB" id="A0A0C5WMB7"/>
<evidence type="ECO:0000313" key="2">
    <source>
        <dbReference type="EMBL" id="AJR06209.1"/>
    </source>
</evidence>
<dbReference type="PATRIC" id="fig|658445.3.peg.1279"/>
<evidence type="ECO:0008006" key="4">
    <source>
        <dbReference type="Google" id="ProtNLM"/>
    </source>
</evidence>
<dbReference type="HOGENOM" id="CLU_166883_0_0_6"/>
<name>A0A0C5WMB7_9GAMM</name>
<gene>
    <name evidence="2" type="ORF">H744_1c1184</name>
</gene>
<keyword evidence="3" id="KW-1185">Reference proteome</keyword>
<evidence type="ECO:0000256" key="1">
    <source>
        <dbReference type="SAM" id="Phobius"/>
    </source>
</evidence>
<accession>A0A0C5WMB7</accession>
<feature type="transmembrane region" description="Helical" evidence="1">
    <location>
        <begin position="57"/>
        <end position="80"/>
    </location>
</feature>
<organism evidence="2 3">
    <name type="scientific">Photobacterium gaetbulicola Gung47</name>
    <dbReference type="NCBI Taxonomy" id="658445"/>
    <lineage>
        <taxon>Bacteria</taxon>
        <taxon>Pseudomonadati</taxon>
        <taxon>Pseudomonadota</taxon>
        <taxon>Gammaproteobacteria</taxon>
        <taxon>Vibrionales</taxon>
        <taxon>Vibrionaceae</taxon>
        <taxon>Photobacterium</taxon>
    </lineage>
</organism>
<sequence>MSLVSMPFVESTADTVLHVVAGVVLFGSIAAIAYGFWKVHEIPVHEAHRKKHQQLGLISALTWVGFIWHWVWVLALIVAFTDIELGIRRLREIWKDEPQIVEEQQDA</sequence>
<evidence type="ECO:0000313" key="3">
    <source>
        <dbReference type="Proteomes" id="UP000032303"/>
    </source>
</evidence>
<keyword evidence="1" id="KW-0812">Transmembrane</keyword>
<proteinExistence type="predicted"/>
<keyword evidence="1" id="KW-0472">Membrane</keyword>
<protein>
    <recommendedName>
        <fullName evidence="4">Permease of the major facilitator superfamily</fullName>
    </recommendedName>
</protein>
<keyword evidence="1" id="KW-1133">Transmembrane helix</keyword>
<feature type="transmembrane region" description="Helical" evidence="1">
    <location>
        <begin position="15"/>
        <end position="37"/>
    </location>
</feature>
<dbReference type="OrthoDB" id="6400409at2"/>
<dbReference type="KEGG" id="pgb:H744_1c1184"/>